<dbReference type="InterPro" id="IPR025521">
    <property type="entry name" value="Neprosin_propep"/>
</dbReference>
<organism evidence="3 4">
    <name type="scientific">Trema orientale</name>
    <name type="common">Charcoal tree</name>
    <name type="synonym">Celtis orientalis</name>
    <dbReference type="NCBI Taxonomy" id="63057"/>
    <lineage>
        <taxon>Eukaryota</taxon>
        <taxon>Viridiplantae</taxon>
        <taxon>Streptophyta</taxon>
        <taxon>Embryophyta</taxon>
        <taxon>Tracheophyta</taxon>
        <taxon>Spermatophyta</taxon>
        <taxon>Magnoliopsida</taxon>
        <taxon>eudicotyledons</taxon>
        <taxon>Gunneridae</taxon>
        <taxon>Pentapetalae</taxon>
        <taxon>rosids</taxon>
        <taxon>fabids</taxon>
        <taxon>Rosales</taxon>
        <taxon>Cannabaceae</taxon>
        <taxon>Trema</taxon>
    </lineage>
</organism>
<evidence type="ECO:0000256" key="1">
    <source>
        <dbReference type="SAM" id="MobiDB-lite"/>
    </source>
</evidence>
<keyword evidence="4" id="KW-1185">Reference proteome</keyword>
<accession>A0A2P5DQS2</accession>
<gene>
    <name evidence="3" type="ORF">TorRG33x02_244940</name>
</gene>
<dbReference type="Pfam" id="PF14365">
    <property type="entry name" value="Neprosin_AP"/>
    <property type="match status" value="1"/>
</dbReference>
<protein>
    <recommendedName>
        <fullName evidence="2">Neprosin activation peptide domain-containing protein</fullName>
    </recommendedName>
</protein>
<dbReference type="AlphaFoldDB" id="A0A2P5DQS2"/>
<comment type="caution">
    <text evidence="3">The sequence shown here is derived from an EMBL/GenBank/DDBJ whole genome shotgun (WGS) entry which is preliminary data.</text>
</comment>
<dbReference type="InterPro" id="IPR053168">
    <property type="entry name" value="Glutamic_endopeptidase"/>
</dbReference>
<dbReference type="OrthoDB" id="1858978at2759"/>
<feature type="region of interest" description="Disordered" evidence="1">
    <location>
        <begin position="152"/>
        <end position="173"/>
    </location>
</feature>
<reference evidence="4" key="1">
    <citation type="submission" date="2016-06" db="EMBL/GenBank/DDBJ databases">
        <title>Parallel loss of symbiosis genes in relatives of nitrogen-fixing non-legume Parasponia.</title>
        <authorList>
            <person name="Van Velzen R."/>
            <person name="Holmer R."/>
            <person name="Bu F."/>
            <person name="Rutten L."/>
            <person name="Van Zeijl A."/>
            <person name="Liu W."/>
            <person name="Santuari L."/>
            <person name="Cao Q."/>
            <person name="Sharma T."/>
            <person name="Shen D."/>
            <person name="Roswanjaya Y."/>
            <person name="Wardhani T."/>
            <person name="Kalhor M.S."/>
            <person name="Jansen J."/>
            <person name="Van den Hoogen J."/>
            <person name="Gungor B."/>
            <person name="Hartog M."/>
            <person name="Hontelez J."/>
            <person name="Verver J."/>
            <person name="Yang W.-C."/>
            <person name="Schijlen E."/>
            <person name="Repin R."/>
            <person name="Schilthuizen M."/>
            <person name="Schranz E."/>
            <person name="Heidstra R."/>
            <person name="Miyata K."/>
            <person name="Fedorova E."/>
            <person name="Kohlen W."/>
            <person name="Bisseling T."/>
            <person name="Smit S."/>
            <person name="Geurts R."/>
        </authorList>
    </citation>
    <scope>NUCLEOTIDE SEQUENCE [LARGE SCALE GENOMIC DNA]</scope>
    <source>
        <strain evidence="4">cv. RG33-2</strain>
    </source>
</reference>
<feature type="domain" description="Neprosin activation peptide" evidence="2">
    <location>
        <begin position="70"/>
        <end position="140"/>
    </location>
</feature>
<dbReference type="InParanoid" id="A0A2P5DQS2"/>
<dbReference type="STRING" id="63057.A0A2P5DQS2"/>
<evidence type="ECO:0000259" key="2">
    <source>
        <dbReference type="Pfam" id="PF14365"/>
    </source>
</evidence>
<name>A0A2P5DQS2_TREOI</name>
<sequence length="173" mass="19571">MWAIAAPMSFFVLPKSKFMGFENNKALIWSSIVVLTTFCYLLPNEFGDARTFGARRNSLELVKHNGTIKSIESENGEVIDCVDIYKQPAFDHPLLKNHTIEPNSIQNGVKRENNQALMALQGWHKNGECPEGTIPILRTPIYVNHRKSVPFISHESRQHNRSYDLASPGHEAP</sequence>
<evidence type="ECO:0000313" key="3">
    <source>
        <dbReference type="EMBL" id="PON75645.1"/>
    </source>
</evidence>
<dbReference type="EMBL" id="JXTC01000255">
    <property type="protein sequence ID" value="PON75645.1"/>
    <property type="molecule type" value="Genomic_DNA"/>
</dbReference>
<dbReference type="PANTHER" id="PTHR31589">
    <property type="entry name" value="PROTEIN, PUTATIVE (DUF239)-RELATED-RELATED"/>
    <property type="match status" value="1"/>
</dbReference>
<evidence type="ECO:0000313" key="4">
    <source>
        <dbReference type="Proteomes" id="UP000237000"/>
    </source>
</evidence>
<dbReference type="Proteomes" id="UP000237000">
    <property type="component" value="Unassembled WGS sequence"/>
</dbReference>
<dbReference type="PANTHER" id="PTHR31589:SF221">
    <property type="entry name" value="LIGASE, PUTATIVE (DUF239)-RELATED"/>
    <property type="match status" value="1"/>
</dbReference>
<proteinExistence type="predicted"/>